<comment type="similarity">
    <text evidence="1">Belongs to the Gfo/Idh/MocA family.</text>
</comment>
<evidence type="ECO:0000313" key="5">
    <source>
        <dbReference type="Proteomes" id="UP000077355"/>
    </source>
</evidence>
<dbReference type="RefSeq" id="WP_068653133.1">
    <property type="nucleotide sequence ID" value="NZ_CP043611.1"/>
</dbReference>
<feature type="domain" description="Gfo/Idh/MocA-like oxidoreductase N-terminal" evidence="2">
    <location>
        <begin position="4"/>
        <end position="125"/>
    </location>
</feature>
<dbReference type="InterPro" id="IPR036291">
    <property type="entry name" value="NAD(P)-bd_dom_sf"/>
</dbReference>
<dbReference type="Pfam" id="PF02894">
    <property type="entry name" value="GFO_IDH_MocA_C"/>
    <property type="match status" value="1"/>
</dbReference>
<comment type="caution">
    <text evidence="4">The sequence shown here is derived from an EMBL/GenBank/DDBJ whole genome shotgun (WGS) entry which is preliminary data.</text>
</comment>
<dbReference type="InterPro" id="IPR000683">
    <property type="entry name" value="Gfo/Idh/MocA-like_OxRdtase_N"/>
</dbReference>
<evidence type="ECO:0000256" key="1">
    <source>
        <dbReference type="ARBA" id="ARBA00010928"/>
    </source>
</evidence>
<dbReference type="AlphaFoldDB" id="A0A168J9L5"/>
<organism evidence="4 5">
    <name type="scientific">Paenibacillus antarcticus</name>
    <dbReference type="NCBI Taxonomy" id="253703"/>
    <lineage>
        <taxon>Bacteria</taxon>
        <taxon>Bacillati</taxon>
        <taxon>Bacillota</taxon>
        <taxon>Bacilli</taxon>
        <taxon>Bacillales</taxon>
        <taxon>Paenibacillaceae</taxon>
        <taxon>Paenibacillus</taxon>
    </lineage>
</organism>
<evidence type="ECO:0000259" key="3">
    <source>
        <dbReference type="Pfam" id="PF02894"/>
    </source>
</evidence>
<protein>
    <submittedName>
        <fullName evidence="4">Oxidoreductase</fullName>
    </submittedName>
</protein>
<evidence type="ECO:0000313" key="4">
    <source>
        <dbReference type="EMBL" id="OAB40331.1"/>
    </source>
</evidence>
<feature type="domain" description="Gfo/Idh/MocA-like oxidoreductase C-terminal" evidence="3">
    <location>
        <begin position="139"/>
        <end position="403"/>
    </location>
</feature>
<gene>
    <name evidence="4" type="ORF">PBAT_23795</name>
</gene>
<dbReference type="SUPFAM" id="SSF55347">
    <property type="entry name" value="Glyceraldehyde-3-phosphate dehydrogenase-like, C-terminal domain"/>
    <property type="match status" value="1"/>
</dbReference>
<dbReference type="InterPro" id="IPR051450">
    <property type="entry name" value="Gfo/Idh/MocA_Oxidoreductases"/>
</dbReference>
<dbReference type="PANTHER" id="PTHR43377:SF2">
    <property type="entry name" value="BINDING ROSSMANN FOLD OXIDOREDUCTASE, PUTATIVE (AFU_ORTHOLOGUE AFUA_4G00560)-RELATED"/>
    <property type="match status" value="1"/>
</dbReference>
<name>A0A168J9L5_9BACL</name>
<evidence type="ECO:0000259" key="2">
    <source>
        <dbReference type="Pfam" id="PF01408"/>
    </source>
</evidence>
<keyword evidence="5" id="KW-1185">Reference proteome</keyword>
<proteinExistence type="inferred from homology"/>
<dbReference type="EMBL" id="LVJI01000054">
    <property type="protein sequence ID" value="OAB40331.1"/>
    <property type="molecule type" value="Genomic_DNA"/>
</dbReference>
<dbReference type="Proteomes" id="UP000077355">
    <property type="component" value="Unassembled WGS sequence"/>
</dbReference>
<dbReference type="OrthoDB" id="9781031at2"/>
<sequence>MKKITVALIGAGLRGINYLEYALQHPHELEVIAVAEPIKERRENLKARHDIADDMCFESWDEFFMLPKLADAVLICTQDKQHFEPTMKALQAGYHVLLEKPMSPDPKECILMGEMASQVNRVFSICHVLRYTQFFSTIKELLNQGAIGQLMSIQHNENVGYWHQAHSFVRGNWSRKEDSSPMILAKSGHDLDILLWLADSECVQVSSFGSLAHFTADQAPEGAPLRCLDGCPVADECLYYAPNLYLTEDTNWPTSAISDDMSYRARYQALKEGPYGRCVYHCDNDVVDHQVVNLEFANSVTAAFTMSAFTRDVSRTMKLMGTKGEIRGAMEKNEIEILHFGSGKVERISFEDKGGHVGHGGGDMGLMKDFLRLVREDGKSHGITSAEQSIQSHLMAFASEQSRMDGNSVRLKDFAQYVCAIEEVL</sequence>
<dbReference type="PANTHER" id="PTHR43377">
    <property type="entry name" value="BILIVERDIN REDUCTASE A"/>
    <property type="match status" value="1"/>
</dbReference>
<dbReference type="GO" id="GO:0000166">
    <property type="term" value="F:nucleotide binding"/>
    <property type="evidence" value="ECO:0007669"/>
    <property type="project" value="InterPro"/>
</dbReference>
<accession>A0A168J9L5</accession>
<dbReference type="Pfam" id="PF01408">
    <property type="entry name" value="GFO_IDH_MocA"/>
    <property type="match status" value="1"/>
</dbReference>
<dbReference type="Gene3D" id="3.40.50.720">
    <property type="entry name" value="NAD(P)-binding Rossmann-like Domain"/>
    <property type="match status" value="1"/>
</dbReference>
<dbReference type="InterPro" id="IPR004104">
    <property type="entry name" value="Gfo/Idh/MocA-like_OxRdtase_C"/>
</dbReference>
<reference evidence="4 5" key="1">
    <citation type="submission" date="2016-03" db="EMBL/GenBank/DDBJ databases">
        <title>Draft genome sequence of Paenibacillus antarcticus CECT 5836.</title>
        <authorList>
            <person name="Shin S.-K."/>
            <person name="Yi H."/>
        </authorList>
    </citation>
    <scope>NUCLEOTIDE SEQUENCE [LARGE SCALE GENOMIC DNA]</scope>
    <source>
        <strain evidence="4 5">CECT 5836</strain>
    </source>
</reference>
<dbReference type="SUPFAM" id="SSF51735">
    <property type="entry name" value="NAD(P)-binding Rossmann-fold domains"/>
    <property type="match status" value="1"/>
</dbReference>
<dbReference type="Gene3D" id="3.30.360.10">
    <property type="entry name" value="Dihydrodipicolinate Reductase, domain 2"/>
    <property type="match status" value="1"/>
</dbReference>